<protein>
    <recommendedName>
        <fullName evidence="5">DUF4260 family protein</fullName>
    </recommendedName>
</protein>
<feature type="transmembrane region" description="Helical" evidence="2">
    <location>
        <begin position="103"/>
        <end position="129"/>
    </location>
</feature>
<sequence>MTTVHPLMDTPKPPADGEGPAPMVPDAAGTPGVVTGRPLTWLRIEGLAVAGAALVVFATAGQPWWLIPALFLVPDLSWFAYLAGPRVGAWTYNLTHTAPLPLALLAAGAGWHIGALTVAGAIGLFHLGLDRLLKYGVKYDHSFGITHLGVHGDH</sequence>
<evidence type="ECO:0000256" key="2">
    <source>
        <dbReference type="SAM" id="Phobius"/>
    </source>
</evidence>
<keyword evidence="4" id="KW-1185">Reference proteome</keyword>
<dbReference type="EMBL" id="BONV01000011">
    <property type="protein sequence ID" value="GIG79922.1"/>
    <property type="molecule type" value="Genomic_DNA"/>
</dbReference>
<name>A0A8J3PS70_9ACTN</name>
<evidence type="ECO:0000256" key="1">
    <source>
        <dbReference type="SAM" id="MobiDB-lite"/>
    </source>
</evidence>
<keyword evidence="2" id="KW-0812">Transmembrane</keyword>
<evidence type="ECO:0000313" key="3">
    <source>
        <dbReference type="EMBL" id="GIG79922.1"/>
    </source>
</evidence>
<proteinExistence type="predicted"/>
<reference evidence="3 4" key="1">
    <citation type="submission" date="2021-01" db="EMBL/GenBank/DDBJ databases">
        <title>Whole genome shotgun sequence of Planotetraspora kaengkrachanensis NBRC 104272.</title>
        <authorList>
            <person name="Komaki H."/>
            <person name="Tamura T."/>
        </authorList>
    </citation>
    <scope>NUCLEOTIDE SEQUENCE [LARGE SCALE GENOMIC DNA]</scope>
    <source>
        <strain evidence="3 4">NBRC 104272</strain>
    </source>
</reference>
<comment type="caution">
    <text evidence="3">The sequence shown here is derived from an EMBL/GenBank/DDBJ whole genome shotgun (WGS) entry which is preliminary data.</text>
</comment>
<evidence type="ECO:0000313" key="4">
    <source>
        <dbReference type="Proteomes" id="UP000630097"/>
    </source>
</evidence>
<accession>A0A8J3PS70</accession>
<feature type="region of interest" description="Disordered" evidence="1">
    <location>
        <begin position="1"/>
        <end position="28"/>
    </location>
</feature>
<organism evidence="3 4">
    <name type="scientific">Planotetraspora kaengkrachanensis</name>
    <dbReference type="NCBI Taxonomy" id="575193"/>
    <lineage>
        <taxon>Bacteria</taxon>
        <taxon>Bacillati</taxon>
        <taxon>Actinomycetota</taxon>
        <taxon>Actinomycetes</taxon>
        <taxon>Streptosporangiales</taxon>
        <taxon>Streptosporangiaceae</taxon>
        <taxon>Planotetraspora</taxon>
    </lineage>
</organism>
<dbReference type="Pfam" id="PF14079">
    <property type="entry name" value="DUF4260"/>
    <property type="match status" value="1"/>
</dbReference>
<dbReference type="InterPro" id="IPR025356">
    <property type="entry name" value="DUF4260"/>
</dbReference>
<keyword evidence="2" id="KW-0472">Membrane</keyword>
<evidence type="ECO:0008006" key="5">
    <source>
        <dbReference type="Google" id="ProtNLM"/>
    </source>
</evidence>
<dbReference type="AlphaFoldDB" id="A0A8J3PS70"/>
<keyword evidence="2" id="KW-1133">Transmembrane helix</keyword>
<feature type="transmembrane region" description="Helical" evidence="2">
    <location>
        <begin position="40"/>
        <end position="57"/>
    </location>
</feature>
<dbReference type="RefSeq" id="WP_203883361.1">
    <property type="nucleotide sequence ID" value="NZ_BAABHH010000005.1"/>
</dbReference>
<dbReference type="Proteomes" id="UP000630097">
    <property type="component" value="Unassembled WGS sequence"/>
</dbReference>
<gene>
    <name evidence="3" type="ORF">Pka01_30490</name>
</gene>